<gene>
    <name evidence="13" type="ORF">VLY81_14075</name>
</gene>
<dbReference type="PANTHER" id="PTHR33254">
    <property type="entry name" value="4-HYDROXY-4-METHYL-2-OXOGLUTARATE ALDOLASE 3-RELATED"/>
    <property type="match status" value="1"/>
</dbReference>
<dbReference type="EC" id="4.1.1.112" evidence="6"/>
<accession>A0ABZ1BP73</accession>
<evidence type="ECO:0000256" key="8">
    <source>
        <dbReference type="ARBA" id="ARBA00025046"/>
    </source>
</evidence>
<comment type="function">
    <text evidence="8">Catalyzes the aldol cleavage of 4-hydroxy-4-methyl-2-oxoglutarate (HMG) into 2 molecules of pyruvate. Also contains a secondary oxaloacetate (OAA) decarboxylase activity due to the common pyruvate enolate transition state formed following C-C bond cleavage in the retro-aldol and decarboxylation reactions.</text>
</comment>
<comment type="catalytic activity">
    <reaction evidence="1">
        <text>4-hydroxy-4-methyl-2-oxoglutarate = 2 pyruvate</text>
        <dbReference type="Rhea" id="RHEA:22748"/>
        <dbReference type="ChEBI" id="CHEBI:15361"/>
        <dbReference type="ChEBI" id="CHEBI:58276"/>
        <dbReference type="EC" id="4.1.3.17"/>
    </reaction>
</comment>
<evidence type="ECO:0000256" key="9">
    <source>
        <dbReference type="ARBA" id="ARBA00029596"/>
    </source>
</evidence>
<evidence type="ECO:0000256" key="11">
    <source>
        <dbReference type="ARBA" id="ARBA00032305"/>
    </source>
</evidence>
<evidence type="ECO:0000256" key="7">
    <source>
        <dbReference type="ARBA" id="ARBA00016549"/>
    </source>
</evidence>
<evidence type="ECO:0000256" key="1">
    <source>
        <dbReference type="ARBA" id="ARBA00001342"/>
    </source>
</evidence>
<keyword evidence="14" id="KW-1185">Reference proteome</keyword>
<evidence type="ECO:0000256" key="6">
    <source>
        <dbReference type="ARBA" id="ARBA00012947"/>
    </source>
</evidence>
<comment type="similarity">
    <text evidence="3">Belongs to the class II aldolase/RraA-like family.</text>
</comment>
<proteinExistence type="inferred from homology"/>
<comment type="cofactor">
    <cofactor evidence="2">
        <name>a divalent metal cation</name>
        <dbReference type="ChEBI" id="CHEBI:60240"/>
    </cofactor>
</comment>
<evidence type="ECO:0000256" key="2">
    <source>
        <dbReference type="ARBA" id="ARBA00001968"/>
    </source>
</evidence>
<dbReference type="Gene3D" id="3.50.30.40">
    <property type="entry name" value="Ribonuclease E inhibitor RraA/RraA-like"/>
    <property type="match status" value="1"/>
</dbReference>
<evidence type="ECO:0000256" key="5">
    <source>
        <dbReference type="ARBA" id="ARBA00012213"/>
    </source>
</evidence>
<comment type="catalytic activity">
    <reaction evidence="12">
        <text>oxaloacetate + H(+) = pyruvate + CO2</text>
        <dbReference type="Rhea" id="RHEA:15641"/>
        <dbReference type="ChEBI" id="CHEBI:15361"/>
        <dbReference type="ChEBI" id="CHEBI:15378"/>
        <dbReference type="ChEBI" id="CHEBI:16452"/>
        <dbReference type="ChEBI" id="CHEBI:16526"/>
        <dbReference type="EC" id="4.1.1.112"/>
    </reaction>
</comment>
<evidence type="ECO:0000256" key="12">
    <source>
        <dbReference type="ARBA" id="ARBA00047973"/>
    </source>
</evidence>
<dbReference type="InterPro" id="IPR005493">
    <property type="entry name" value="RraA/RraA-like"/>
</dbReference>
<dbReference type="CDD" id="cd16841">
    <property type="entry name" value="RraA_family"/>
    <property type="match status" value="1"/>
</dbReference>
<organism evidence="13 14">
    <name type="scientific">Geochorda subterranea</name>
    <dbReference type="NCBI Taxonomy" id="3109564"/>
    <lineage>
        <taxon>Bacteria</taxon>
        <taxon>Bacillati</taxon>
        <taxon>Bacillota</taxon>
        <taxon>Limnochordia</taxon>
        <taxon>Limnochordales</taxon>
        <taxon>Geochordaceae</taxon>
        <taxon>Geochorda</taxon>
    </lineage>
</organism>
<dbReference type="EMBL" id="CP141614">
    <property type="protein sequence ID" value="WRP14524.1"/>
    <property type="molecule type" value="Genomic_DNA"/>
</dbReference>
<dbReference type="Pfam" id="PF03737">
    <property type="entry name" value="RraA-like"/>
    <property type="match status" value="1"/>
</dbReference>
<name>A0ABZ1BP73_9FIRM</name>
<dbReference type="Proteomes" id="UP001333102">
    <property type="component" value="Chromosome"/>
</dbReference>
<dbReference type="SUPFAM" id="SSF89562">
    <property type="entry name" value="RraA-like"/>
    <property type="match status" value="1"/>
</dbReference>
<evidence type="ECO:0000256" key="3">
    <source>
        <dbReference type="ARBA" id="ARBA00008621"/>
    </source>
</evidence>
<dbReference type="InterPro" id="IPR036704">
    <property type="entry name" value="RraA/RraA-like_sf"/>
</dbReference>
<evidence type="ECO:0000313" key="13">
    <source>
        <dbReference type="EMBL" id="WRP14524.1"/>
    </source>
</evidence>
<evidence type="ECO:0000256" key="10">
    <source>
        <dbReference type="ARBA" id="ARBA00030169"/>
    </source>
</evidence>
<evidence type="ECO:0000313" key="14">
    <source>
        <dbReference type="Proteomes" id="UP001333102"/>
    </source>
</evidence>
<sequence>MGDVRMNLEKLQALREQLPDVHFPIPEEELLARYEALYTGAVSDVLRELALTDQALPPSIHPLRDEMKVAGFAFTIRSVVDPTLKGEMETRVEMLEHIRPNTVCVWNANGDDDAAHWGEVMTATAKKRGCKGAVVDGGLRDTAQVLAQNFPVWYRYRSPNGTLSRCKITGYQVPVKIGKVIVRPGDLIFGDIDGVVVVPRELAYDVLLRAEEIKAGERIIREWVSQGMSTSDIAKRGGYF</sequence>
<dbReference type="RefSeq" id="WP_324668868.1">
    <property type="nucleotide sequence ID" value="NZ_CP141614.1"/>
</dbReference>
<protein>
    <recommendedName>
        <fullName evidence="7">Putative 4-hydroxy-4-methyl-2-oxoglutarate aldolase</fullName>
        <ecNumber evidence="6">4.1.1.112</ecNumber>
        <ecNumber evidence="5">4.1.3.17</ecNumber>
    </recommendedName>
    <alternativeName>
        <fullName evidence="11">Oxaloacetate decarboxylase</fullName>
    </alternativeName>
    <alternativeName>
        <fullName evidence="9">Regulator of ribonuclease activity homolog</fullName>
    </alternativeName>
    <alternativeName>
        <fullName evidence="10">RraA-like protein</fullName>
    </alternativeName>
</protein>
<comment type="subunit">
    <text evidence="4">Homotrimer.</text>
</comment>
<evidence type="ECO:0000256" key="4">
    <source>
        <dbReference type="ARBA" id="ARBA00011233"/>
    </source>
</evidence>
<reference evidence="14" key="1">
    <citation type="submission" date="2023-12" db="EMBL/GenBank/DDBJ databases">
        <title>Novel isolates from deep terrestrial aquifers shed light on the physiology and ecology of the class Limnochordia.</title>
        <authorList>
            <person name="Karnachuk O.V."/>
            <person name="Lukina A.P."/>
            <person name="Avakyan M.R."/>
            <person name="Kadnikov V."/>
            <person name="Begmatov S."/>
            <person name="Beletsky A.V."/>
            <person name="Mardanov A.V."/>
            <person name="Ravin N.V."/>
        </authorList>
    </citation>
    <scope>NUCLEOTIDE SEQUENCE [LARGE SCALE GENOMIC DNA]</scope>
    <source>
        <strain evidence="14">LN</strain>
    </source>
</reference>
<dbReference type="PANTHER" id="PTHR33254:SF4">
    <property type="entry name" value="4-HYDROXY-4-METHYL-2-OXOGLUTARATE ALDOLASE 3-RELATED"/>
    <property type="match status" value="1"/>
</dbReference>
<dbReference type="EC" id="4.1.3.17" evidence="5"/>